<comment type="caution">
    <text evidence="8">The sequence shown here is derived from an EMBL/GenBank/DDBJ whole genome shotgun (WGS) entry which is preliminary data.</text>
</comment>
<comment type="similarity">
    <text evidence="2">Belongs to the chromate ion transporter (CHR) (TC 2.A.51) family.</text>
</comment>
<keyword evidence="4 7" id="KW-0812">Transmembrane</keyword>
<evidence type="ECO:0000256" key="4">
    <source>
        <dbReference type="ARBA" id="ARBA00022692"/>
    </source>
</evidence>
<dbReference type="Pfam" id="PF02417">
    <property type="entry name" value="Chromate_transp"/>
    <property type="match status" value="1"/>
</dbReference>
<comment type="subcellular location">
    <subcellularLocation>
        <location evidence="1">Cell membrane</location>
        <topology evidence="1">Multi-pass membrane protein</topology>
    </subcellularLocation>
</comment>
<reference evidence="8 9" key="1">
    <citation type="submission" date="2020-08" db="EMBL/GenBank/DDBJ databases">
        <title>Genomic Encyclopedia of Type Strains, Phase IV (KMG-IV): sequencing the most valuable type-strain genomes for metagenomic binning, comparative biology and taxonomic classification.</title>
        <authorList>
            <person name="Goeker M."/>
        </authorList>
    </citation>
    <scope>NUCLEOTIDE SEQUENCE [LARGE SCALE GENOMIC DNA]</scope>
    <source>
        <strain evidence="8 9">DSM 17498</strain>
    </source>
</reference>
<evidence type="ECO:0000256" key="1">
    <source>
        <dbReference type="ARBA" id="ARBA00004651"/>
    </source>
</evidence>
<name>A0A840N6J9_9BRAD</name>
<keyword evidence="6 7" id="KW-0472">Membrane</keyword>
<evidence type="ECO:0000256" key="2">
    <source>
        <dbReference type="ARBA" id="ARBA00005262"/>
    </source>
</evidence>
<feature type="transmembrane region" description="Helical" evidence="7">
    <location>
        <begin position="70"/>
        <end position="95"/>
    </location>
</feature>
<organism evidence="8 9">
    <name type="scientific">Afipia massiliensis</name>
    <dbReference type="NCBI Taxonomy" id="211460"/>
    <lineage>
        <taxon>Bacteria</taxon>
        <taxon>Pseudomonadati</taxon>
        <taxon>Pseudomonadota</taxon>
        <taxon>Alphaproteobacteria</taxon>
        <taxon>Hyphomicrobiales</taxon>
        <taxon>Nitrobacteraceae</taxon>
        <taxon>Afipia</taxon>
    </lineage>
</organism>
<dbReference type="Proteomes" id="UP000521227">
    <property type="component" value="Unassembled WGS sequence"/>
</dbReference>
<dbReference type="PANTHER" id="PTHR43663">
    <property type="entry name" value="CHROMATE TRANSPORT PROTEIN-RELATED"/>
    <property type="match status" value="1"/>
</dbReference>
<evidence type="ECO:0000256" key="7">
    <source>
        <dbReference type="SAM" id="Phobius"/>
    </source>
</evidence>
<dbReference type="PANTHER" id="PTHR43663:SF1">
    <property type="entry name" value="CHROMATE TRANSPORTER"/>
    <property type="match status" value="1"/>
</dbReference>
<keyword evidence="3" id="KW-1003">Cell membrane</keyword>
<accession>A0A840N6J9</accession>
<dbReference type="AlphaFoldDB" id="A0A840N6J9"/>
<evidence type="ECO:0000313" key="8">
    <source>
        <dbReference type="EMBL" id="MBB5054820.1"/>
    </source>
</evidence>
<dbReference type="InterPro" id="IPR052518">
    <property type="entry name" value="CHR_Transporter"/>
</dbReference>
<dbReference type="GO" id="GO:0015109">
    <property type="term" value="F:chromate transmembrane transporter activity"/>
    <property type="evidence" value="ECO:0007669"/>
    <property type="project" value="InterPro"/>
</dbReference>
<proteinExistence type="inferred from homology"/>
<dbReference type="InterPro" id="IPR003370">
    <property type="entry name" value="Chromate_transpt"/>
</dbReference>
<dbReference type="GO" id="GO:0005886">
    <property type="term" value="C:plasma membrane"/>
    <property type="evidence" value="ECO:0007669"/>
    <property type="project" value="UniProtKB-SubCell"/>
</dbReference>
<sequence length="121" mass="13034">MNTPTGTLLTMAWTFGLMSLLAIGGANSTIPEMHRGAVEVRHWMSDAQFADMFAIAQLSPGPNVLIVTLIGYHVAGALVATFAMCGPSAVLAYFVSNVLTARTSRSGPRSCRRRWFRFPSG</sequence>
<evidence type="ECO:0000256" key="6">
    <source>
        <dbReference type="ARBA" id="ARBA00023136"/>
    </source>
</evidence>
<evidence type="ECO:0000256" key="5">
    <source>
        <dbReference type="ARBA" id="ARBA00022989"/>
    </source>
</evidence>
<dbReference type="EMBL" id="JACHIJ010000008">
    <property type="protein sequence ID" value="MBB5054820.1"/>
    <property type="molecule type" value="Genomic_DNA"/>
</dbReference>
<evidence type="ECO:0000313" key="9">
    <source>
        <dbReference type="Proteomes" id="UP000521227"/>
    </source>
</evidence>
<evidence type="ECO:0000256" key="3">
    <source>
        <dbReference type="ARBA" id="ARBA00022475"/>
    </source>
</evidence>
<gene>
    <name evidence="8" type="ORF">HNQ36_004827</name>
</gene>
<keyword evidence="5 7" id="KW-1133">Transmembrane helix</keyword>
<protein>
    <submittedName>
        <fullName evidence="8">Chromate transport protein ChrA</fullName>
    </submittedName>
</protein>